<proteinExistence type="predicted"/>
<sequence length="183" mass="21458">MVTDGWWGGRLLPNGLLPNAGSLVDTLDSERWLIAEERTTELIACIQPNQPSEERRNVVADCVQRLIMKGAMEKGVSGDRWKRLDLKQRHMQLLTLWLTYVSWNIWIDSATVQEHMELEKRYRELTDLLLEVMTSEKAAAEFQLEKEMKRIKKLRFIIVSIHCVYFYICEGEYDGWVRRQAIG</sequence>
<organism evidence="1 2">
    <name type="scientific">Helianthus annuus</name>
    <name type="common">Common sunflower</name>
    <dbReference type="NCBI Taxonomy" id="4232"/>
    <lineage>
        <taxon>Eukaryota</taxon>
        <taxon>Viridiplantae</taxon>
        <taxon>Streptophyta</taxon>
        <taxon>Embryophyta</taxon>
        <taxon>Tracheophyta</taxon>
        <taxon>Spermatophyta</taxon>
        <taxon>Magnoliopsida</taxon>
        <taxon>eudicotyledons</taxon>
        <taxon>Gunneridae</taxon>
        <taxon>Pentapetalae</taxon>
        <taxon>asterids</taxon>
        <taxon>campanulids</taxon>
        <taxon>Asterales</taxon>
        <taxon>Asteraceae</taxon>
        <taxon>Asteroideae</taxon>
        <taxon>Heliantheae alliance</taxon>
        <taxon>Heliantheae</taxon>
        <taxon>Helianthus</taxon>
    </lineage>
</organism>
<keyword evidence="2" id="KW-1185">Reference proteome</keyword>
<dbReference type="Proteomes" id="UP000215914">
    <property type="component" value="Unassembled WGS sequence"/>
</dbReference>
<reference evidence="1" key="1">
    <citation type="journal article" date="2017" name="Nature">
        <title>The sunflower genome provides insights into oil metabolism, flowering and Asterid evolution.</title>
        <authorList>
            <person name="Badouin H."/>
            <person name="Gouzy J."/>
            <person name="Grassa C.J."/>
            <person name="Murat F."/>
            <person name="Staton S.E."/>
            <person name="Cottret L."/>
            <person name="Lelandais-Briere C."/>
            <person name="Owens G.L."/>
            <person name="Carrere S."/>
            <person name="Mayjonade B."/>
            <person name="Legrand L."/>
            <person name="Gill N."/>
            <person name="Kane N.C."/>
            <person name="Bowers J.E."/>
            <person name="Hubner S."/>
            <person name="Bellec A."/>
            <person name="Berard A."/>
            <person name="Berges H."/>
            <person name="Blanchet N."/>
            <person name="Boniface M.C."/>
            <person name="Brunel D."/>
            <person name="Catrice O."/>
            <person name="Chaidir N."/>
            <person name="Claudel C."/>
            <person name="Donnadieu C."/>
            <person name="Faraut T."/>
            <person name="Fievet G."/>
            <person name="Helmstetter N."/>
            <person name="King M."/>
            <person name="Knapp S.J."/>
            <person name="Lai Z."/>
            <person name="Le Paslier M.C."/>
            <person name="Lippi Y."/>
            <person name="Lorenzon L."/>
            <person name="Mandel J.R."/>
            <person name="Marage G."/>
            <person name="Marchand G."/>
            <person name="Marquand E."/>
            <person name="Bret-Mestries E."/>
            <person name="Morien E."/>
            <person name="Nambeesan S."/>
            <person name="Nguyen T."/>
            <person name="Pegot-Espagnet P."/>
            <person name="Pouilly N."/>
            <person name="Raftis F."/>
            <person name="Sallet E."/>
            <person name="Schiex T."/>
            <person name="Thomas J."/>
            <person name="Vandecasteele C."/>
            <person name="Vares D."/>
            <person name="Vear F."/>
            <person name="Vautrin S."/>
            <person name="Crespi M."/>
            <person name="Mangin B."/>
            <person name="Burke J.M."/>
            <person name="Salse J."/>
            <person name="Munos S."/>
            <person name="Vincourt P."/>
            <person name="Rieseberg L.H."/>
            <person name="Langlade N.B."/>
        </authorList>
    </citation>
    <scope>NUCLEOTIDE SEQUENCE</scope>
    <source>
        <tissue evidence="1">Leaves</tissue>
    </source>
</reference>
<evidence type="ECO:0000313" key="2">
    <source>
        <dbReference type="Proteomes" id="UP000215914"/>
    </source>
</evidence>
<dbReference type="Gramene" id="mRNA:HanXRQr2_Chr15g0685731">
    <property type="protein sequence ID" value="mRNA:HanXRQr2_Chr15g0685731"/>
    <property type="gene ID" value="HanXRQr2_Chr15g0685731"/>
</dbReference>
<evidence type="ECO:0000313" key="1">
    <source>
        <dbReference type="EMBL" id="KAF5763897.1"/>
    </source>
</evidence>
<gene>
    <name evidence="1" type="ORF">HanXRQr2_Chr15g0685731</name>
</gene>
<reference evidence="1" key="2">
    <citation type="submission" date="2020-06" db="EMBL/GenBank/DDBJ databases">
        <title>Helianthus annuus Genome sequencing and assembly Release 2.</title>
        <authorList>
            <person name="Gouzy J."/>
            <person name="Langlade N."/>
            <person name="Munos S."/>
        </authorList>
    </citation>
    <scope>NUCLEOTIDE SEQUENCE</scope>
    <source>
        <tissue evidence="1">Leaves</tissue>
    </source>
</reference>
<dbReference type="AlphaFoldDB" id="A0A9K3DZ32"/>
<dbReference type="InterPro" id="IPR058921">
    <property type="entry name" value="PAP/OAS1-rel"/>
</dbReference>
<dbReference type="EMBL" id="MNCJ02000330">
    <property type="protein sequence ID" value="KAF5763897.1"/>
    <property type="molecule type" value="Genomic_DNA"/>
</dbReference>
<dbReference type="PANTHER" id="PTHR45979:SF30">
    <property type="entry name" value="NUCLEOTIDYLTRANSFERASE"/>
    <property type="match status" value="1"/>
</dbReference>
<protein>
    <submittedName>
        <fullName evidence="1">Uncharacterized protein</fullName>
    </submittedName>
</protein>
<accession>A0A9K3DZ32</accession>
<name>A0A9K3DZ32_HELAN</name>
<comment type="caution">
    <text evidence="1">The sequence shown here is derived from an EMBL/GenBank/DDBJ whole genome shotgun (WGS) entry which is preliminary data.</text>
</comment>
<dbReference type="PANTHER" id="PTHR45979">
    <property type="entry name" value="PAP/OAS1 SUBSTRATE-BINDING DOMAIN SUPERFAMILY"/>
    <property type="match status" value="1"/>
</dbReference>